<sequence>MIVLGLTGSIGMGKSTAAGMLRRLGCPVHDADAVVHKLYARGGGAVPRIAALYPQAIRDGAVDRAALSAIVVADPTALKKLEAVVHPLVRQAGDQFLRRCARARVPVAVLDIPLLFESRGRNRVDQVVVVTAPGFIQRRRVLARPGMTPQKLATILARQMPDRDKRRQAEHVVPTGLGKRYTLTKLAGIVRMLRGQRGRVWPPIPRSRHYQSP</sequence>
<comment type="pathway">
    <text evidence="5">Cofactor biosynthesis; coenzyme A biosynthesis; CoA from (R)-pantothenate: step 5/5.</text>
</comment>
<comment type="subcellular location">
    <subcellularLocation>
        <location evidence="5">Cytoplasm</location>
    </subcellularLocation>
</comment>
<keyword evidence="4 5" id="KW-0173">Coenzyme A biosynthesis</keyword>
<dbReference type="InterPro" id="IPR027417">
    <property type="entry name" value="P-loop_NTPase"/>
</dbReference>
<dbReference type="PROSITE" id="PS51219">
    <property type="entry name" value="DPCK"/>
    <property type="match status" value="1"/>
</dbReference>
<dbReference type="KEGG" id="acru:HHL28_15950"/>
<feature type="binding site" evidence="5">
    <location>
        <begin position="11"/>
        <end position="16"/>
    </location>
    <ligand>
        <name>ATP</name>
        <dbReference type="ChEBI" id="CHEBI:30616"/>
    </ligand>
</feature>
<dbReference type="SUPFAM" id="SSF52540">
    <property type="entry name" value="P-loop containing nucleoside triphosphate hydrolases"/>
    <property type="match status" value="1"/>
</dbReference>
<name>A0A858RAF0_9PROT</name>
<evidence type="ECO:0000256" key="2">
    <source>
        <dbReference type="ARBA" id="ARBA00022741"/>
    </source>
</evidence>
<dbReference type="EMBL" id="CP051775">
    <property type="protein sequence ID" value="QJE74368.1"/>
    <property type="molecule type" value="Genomic_DNA"/>
</dbReference>
<dbReference type="AlphaFoldDB" id="A0A858RAF0"/>
<dbReference type="Pfam" id="PF01121">
    <property type="entry name" value="CoaE"/>
    <property type="match status" value="1"/>
</dbReference>
<proteinExistence type="inferred from homology"/>
<reference evidence="7" key="1">
    <citation type="submission" date="2020-04" db="EMBL/GenBank/DDBJ databases">
        <title>A desert anoxygenic phototrophic bacterium fixes CO2 using RubisCO under aerobic conditions.</title>
        <authorList>
            <person name="Tang K."/>
        </authorList>
    </citation>
    <scope>NUCLEOTIDE SEQUENCE [LARGE SCALE GENOMIC DNA]</scope>
    <source>
        <strain evidence="7">MIMtkB3</strain>
    </source>
</reference>
<evidence type="ECO:0000313" key="8">
    <source>
        <dbReference type="Proteomes" id="UP000501891"/>
    </source>
</evidence>
<evidence type="ECO:0000313" key="7">
    <source>
        <dbReference type="EMBL" id="QJE74368.1"/>
    </source>
</evidence>
<dbReference type="GO" id="GO:0005524">
    <property type="term" value="F:ATP binding"/>
    <property type="evidence" value="ECO:0007669"/>
    <property type="project" value="UniProtKB-UniRule"/>
</dbReference>
<evidence type="ECO:0000256" key="4">
    <source>
        <dbReference type="ARBA" id="ARBA00022993"/>
    </source>
</evidence>
<dbReference type="EC" id="2.7.1.24" evidence="5 6"/>
<dbReference type="PANTHER" id="PTHR10695:SF46">
    <property type="entry name" value="BIFUNCTIONAL COENZYME A SYNTHASE-RELATED"/>
    <property type="match status" value="1"/>
</dbReference>
<dbReference type="GO" id="GO:0005737">
    <property type="term" value="C:cytoplasm"/>
    <property type="evidence" value="ECO:0007669"/>
    <property type="project" value="UniProtKB-SubCell"/>
</dbReference>
<dbReference type="Gene3D" id="3.40.50.300">
    <property type="entry name" value="P-loop containing nucleotide triphosphate hydrolases"/>
    <property type="match status" value="1"/>
</dbReference>
<dbReference type="Proteomes" id="UP000501891">
    <property type="component" value="Chromosome"/>
</dbReference>
<keyword evidence="5 7" id="KW-0418">Kinase</keyword>
<keyword evidence="5 7" id="KW-0808">Transferase</keyword>
<dbReference type="GO" id="GO:0004140">
    <property type="term" value="F:dephospho-CoA kinase activity"/>
    <property type="evidence" value="ECO:0007669"/>
    <property type="project" value="UniProtKB-UniRule"/>
</dbReference>
<evidence type="ECO:0000256" key="1">
    <source>
        <dbReference type="ARBA" id="ARBA00009018"/>
    </source>
</evidence>
<dbReference type="GO" id="GO:0015937">
    <property type="term" value="P:coenzyme A biosynthetic process"/>
    <property type="evidence" value="ECO:0007669"/>
    <property type="project" value="UniProtKB-UniRule"/>
</dbReference>
<comment type="similarity">
    <text evidence="1 5">Belongs to the CoaE family.</text>
</comment>
<comment type="function">
    <text evidence="5">Catalyzes the phosphorylation of the 3'-hydroxyl group of dephosphocoenzyme A to form coenzyme A.</text>
</comment>
<dbReference type="PANTHER" id="PTHR10695">
    <property type="entry name" value="DEPHOSPHO-COA KINASE-RELATED"/>
    <property type="match status" value="1"/>
</dbReference>
<evidence type="ECO:0000256" key="3">
    <source>
        <dbReference type="ARBA" id="ARBA00022840"/>
    </source>
</evidence>
<keyword evidence="8" id="KW-1185">Reference proteome</keyword>
<gene>
    <name evidence="5" type="primary">coaE</name>
    <name evidence="7" type="ORF">HHL28_15950</name>
</gene>
<accession>A0A858RAF0</accession>
<keyword evidence="2 5" id="KW-0547">Nucleotide-binding</keyword>
<dbReference type="InterPro" id="IPR001977">
    <property type="entry name" value="Depp_CoAkinase"/>
</dbReference>
<organism evidence="7 8">
    <name type="scientific">Aerophototrophica crusticola</name>
    <dbReference type="NCBI Taxonomy" id="1709002"/>
    <lineage>
        <taxon>Bacteria</taxon>
        <taxon>Pseudomonadati</taxon>
        <taxon>Pseudomonadota</taxon>
        <taxon>Alphaproteobacteria</taxon>
        <taxon>Rhodospirillales</taxon>
        <taxon>Rhodospirillaceae</taxon>
        <taxon>Aerophototrophica</taxon>
    </lineage>
</organism>
<protein>
    <recommendedName>
        <fullName evidence="5 6">Dephospho-CoA kinase</fullName>
        <ecNumber evidence="5 6">2.7.1.24</ecNumber>
    </recommendedName>
    <alternativeName>
        <fullName evidence="5">Dephosphocoenzyme A kinase</fullName>
    </alternativeName>
</protein>
<dbReference type="UniPathway" id="UPA00241">
    <property type="reaction ID" value="UER00356"/>
</dbReference>
<dbReference type="NCBIfam" id="TIGR00152">
    <property type="entry name" value="dephospho-CoA kinase"/>
    <property type="match status" value="1"/>
</dbReference>
<dbReference type="CDD" id="cd02022">
    <property type="entry name" value="DPCK"/>
    <property type="match status" value="1"/>
</dbReference>
<comment type="catalytic activity">
    <reaction evidence="5">
        <text>3'-dephospho-CoA + ATP = ADP + CoA + H(+)</text>
        <dbReference type="Rhea" id="RHEA:18245"/>
        <dbReference type="ChEBI" id="CHEBI:15378"/>
        <dbReference type="ChEBI" id="CHEBI:30616"/>
        <dbReference type="ChEBI" id="CHEBI:57287"/>
        <dbReference type="ChEBI" id="CHEBI:57328"/>
        <dbReference type="ChEBI" id="CHEBI:456216"/>
        <dbReference type="EC" id="2.7.1.24"/>
    </reaction>
</comment>
<dbReference type="HAMAP" id="MF_00376">
    <property type="entry name" value="Dephospho_CoA_kinase"/>
    <property type="match status" value="1"/>
</dbReference>
<keyword evidence="3 5" id="KW-0067">ATP-binding</keyword>
<evidence type="ECO:0000256" key="6">
    <source>
        <dbReference type="NCBIfam" id="TIGR00152"/>
    </source>
</evidence>
<evidence type="ECO:0000256" key="5">
    <source>
        <dbReference type="HAMAP-Rule" id="MF_00376"/>
    </source>
</evidence>
<keyword evidence="5" id="KW-0963">Cytoplasm</keyword>